<evidence type="ECO:0000313" key="1">
    <source>
        <dbReference type="EMBL" id="KAH8018004.1"/>
    </source>
</evidence>
<dbReference type="Proteomes" id="UP000827872">
    <property type="component" value="Linkage Group LG01"/>
</dbReference>
<comment type="caution">
    <text evidence="1">The sequence shown here is derived from an EMBL/GenBank/DDBJ whole genome shotgun (WGS) entry which is preliminary data.</text>
</comment>
<name>A0ACB8GEA4_9SAUR</name>
<evidence type="ECO:0000313" key="2">
    <source>
        <dbReference type="Proteomes" id="UP000827872"/>
    </source>
</evidence>
<protein>
    <submittedName>
        <fullName evidence="1">Uncharacterized protein</fullName>
    </submittedName>
</protein>
<accession>A0ACB8GEA4</accession>
<dbReference type="EMBL" id="CM037614">
    <property type="protein sequence ID" value="KAH8018004.1"/>
    <property type="molecule type" value="Genomic_DNA"/>
</dbReference>
<sequence>MSPVFFFRPKCGKFAILVDFYITPQDSSEDAQWFSNDKREEVCMLLKDTVESRVEQYLKTRKKHGPGKQMEYAQVSPLEGQLALTYAAHILKVSHGKGVAGAWRRTHRSIRRCPPLLRLCLHMKHAVPLGYVRSHPVNKHNNCEMPVHI</sequence>
<proteinExistence type="predicted"/>
<keyword evidence="2" id="KW-1185">Reference proteome</keyword>
<organism evidence="1 2">
    <name type="scientific">Sphaerodactylus townsendi</name>
    <dbReference type="NCBI Taxonomy" id="933632"/>
    <lineage>
        <taxon>Eukaryota</taxon>
        <taxon>Metazoa</taxon>
        <taxon>Chordata</taxon>
        <taxon>Craniata</taxon>
        <taxon>Vertebrata</taxon>
        <taxon>Euteleostomi</taxon>
        <taxon>Lepidosauria</taxon>
        <taxon>Squamata</taxon>
        <taxon>Bifurcata</taxon>
        <taxon>Gekkota</taxon>
        <taxon>Sphaerodactylidae</taxon>
        <taxon>Sphaerodactylus</taxon>
    </lineage>
</organism>
<reference evidence="1" key="1">
    <citation type="submission" date="2021-08" db="EMBL/GenBank/DDBJ databases">
        <title>The first chromosome-level gecko genome reveals the dynamic sex chromosomes of Neotropical dwarf geckos (Sphaerodactylidae: Sphaerodactylus).</title>
        <authorList>
            <person name="Pinto B.J."/>
            <person name="Keating S.E."/>
            <person name="Gamble T."/>
        </authorList>
    </citation>
    <scope>NUCLEOTIDE SEQUENCE</scope>
    <source>
        <strain evidence="1">TG3544</strain>
    </source>
</reference>
<gene>
    <name evidence="1" type="ORF">K3G42_033489</name>
</gene>